<proteinExistence type="predicted"/>
<feature type="non-terminal residue" evidence="2">
    <location>
        <position position="125"/>
    </location>
</feature>
<organism evidence="2 3">
    <name type="scientific">Chara braunii</name>
    <name type="common">Braun's stonewort</name>
    <dbReference type="NCBI Taxonomy" id="69332"/>
    <lineage>
        <taxon>Eukaryota</taxon>
        <taxon>Viridiplantae</taxon>
        <taxon>Streptophyta</taxon>
        <taxon>Charophyceae</taxon>
        <taxon>Charales</taxon>
        <taxon>Characeae</taxon>
        <taxon>Chara</taxon>
    </lineage>
</organism>
<dbReference type="Gramene" id="GBG93370">
    <property type="protein sequence ID" value="GBG93370"/>
    <property type="gene ID" value="CBR_g67162"/>
</dbReference>
<accession>A0A388MFP3</accession>
<dbReference type="Proteomes" id="UP000265515">
    <property type="component" value="Unassembled WGS sequence"/>
</dbReference>
<feature type="compositionally biased region" description="Acidic residues" evidence="1">
    <location>
        <begin position="101"/>
        <end position="118"/>
    </location>
</feature>
<keyword evidence="3" id="KW-1185">Reference proteome</keyword>
<dbReference type="AlphaFoldDB" id="A0A388MFP3"/>
<evidence type="ECO:0000256" key="1">
    <source>
        <dbReference type="SAM" id="MobiDB-lite"/>
    </source>
</evidence>
<feature type="compositionally biased region" description="Basic and acidic residues" evidence="1">
    <location>
        <begin position="19"/>
        <end position="42"/>
    </location>
</feature>
<feature type="compositionally biased region" description="Basic and acidic residues" evidence="1">
    <location>
        <begin position="50"/>
        <end position="67"/>
    </location>
</feature>
<comment type="caution">
    <text evidence="2">The sequence shown here is derived from an EMBL/GenBank/DDBJ whole genome shotgun (WGS) entry which is preliminary data.</text>
</comment>
<reference evidence="2 3" key="1">
    <citation type="journal article" date="2018" name="Cell">
        <title>The Chara Genome: Secondary Complexity and Implications for Plant Terrestrialization.</title>
        <authorList>
            <person name="Nishiyama T."/>
            <person name="Sakayama H."/>
            <person name="Vries J.D."/>
            <person name="Buschmann H."/>
            <person name="Saint-Marcoux D."/>
            <person name="Ullrich K.K."/>
            <person name="Haas F.B."/>
            <person name="Vanderstraeten L."/>
            <person name="Becker D."/>
            <person name="Lang D."/>
            <person name="Vosolsobe S."/>
            <person name="Rombauts S."/>
            <person name="Wilhelmsson P.K.I."/>
            <person name="Janitza P."/>
            <person name="Kern R."/>
            <person name="Heyl A."/>
            <person name="Rumpler F."/>
            <person name="Villalobos L.I.A.C."/>
            <person name="Clay J.M."/>
            <person name="Skokan R."/>
            <person name="Toyoda A."/>
            <person name="Suzuki Y."/>
            <person name="Kagoshima H."/>
            <person name="Schijlen E."/>
            <person name="Tajeshwar N."/>
            <person name="Catarino B."/>
            <person name="Hetherington A.J."/>
            <person name="Saltykova A."/>
            <person name="Bonnot C."/>
            <person name="Breuninger H."/>
            <person name="Symeonidi A."/>
            <person name="Radhakrishnan G.V."/>
            <person name="Van Nieuwerburgh F."/>
            <person name="Deforce D."/>
            <person name="Chang C."/>
            <person name="Karol K.G."/>
            <person name="Hedrich R."/>
            <person name="Ulvskov P."/>
            <person name="Glockner G."/>
            <person name="Delwiche C.F."/>
            <person name="Petrasek J."/>
            <person name="Van de Peer Y."/>
            <person name="Friml J."/>
            <person name="Beilby M."/>
            <person name="Dolan L."/>
            <person name="Kohara Y."/>
            <person name="Sugano S."/>
            <person name="Fujiyama A."/>
            <person name="Delaux P.-M."/>
            <person name="Quint M."/>
            <person name="TheiBen G."/>
            <person name="Hagemann M."/>
            <person name="Harholt J."/>
            <person name="Dunand C."/>
            <person name="Zachgo S."/>
            <person name="Langdale J."/>
            <person name="Maumus F."/>
            <person name="Straeten D.V.D."/>
            <person name="Gould S.B."/>
            <person name="Rensing S.A."/>
        </authorList>
    </citation>
    <scope>NUCLEOTIDE SEQUENCE [LARGE SCALE GENOMIC DNA]</scope>
    <source>
        <strain evidence="2 3">S276</strain>
    </source>
</reference>
<evidence type="ECO:0000313" key="3">
    <source>
        <dbReference type="Proteomes" id="UP000265515"/>
    </source>
</evidence>
<evidence type="ECO:0000313" key="2">
    <source>
        <dbReference type="EMBL" id="GBG93370.1"/>
    </source>
</evidence>
<feature type="compositionally biased region" description="Gly residues" evidence="1">
    <location>
        <begin position="85"/>
        <end position="94"/>
    </location>
</feature>
<protein>
    <submittedName>
        <fullName evidence="2">Uncharacterized protein</fullName>
    </submittedName>
</protein>
<gene>
    <name evidence="2" type="ORF">CBR_g67162</name>
</gene>
<name>A0A388MFP3_CHABU</name>
<dbReference type="EMBL" id="BFEA01001564">
    <property type="protein sequence ID" value="GBG93370.1"/>
    <property type="molecule type" value="Genomic_DNA"/>
</dbReference>
<sequence>MEKGERLEKEPEENYAQLEDEKWACNDHHIAHGDAKQAHGDHDEDEDDDGGKSRMIDKEGGAGEHGCDGWMIRCRRTREDTEDNGGCGSLGGGPRQQEEKRDEDEEEEEEKEEKEDEKEEVKCIQ</sequence>
<feature type="region of interest" description="Disordered" evidence="1">
    <location>
        <begin position="1"/>
        <end position="125"/>
    </location>
</feature>